<dbReference type="KEGG" id="maes:Ga0123461_2344"/>
<accession>A0A2K8L0B8</accession>
<organism evidence="1 2">
    <name type="scientific">Mariprofundus aestuarium</name>
    <dbReference type="NCBI Taxonomy" id="1921086"/>
    <lineage>
        <taxon>Bacteria</taxon>
        <taxon>Pseudomonadati</taxon>
        <taxon>Pseudomonadota</taxon>
        <taxon>Candidatius Mariprofundia</taxon>
        <taxon>Mariprofundales</taxon>
        <taxon>Mariprofundaceae</taxon>
        <taxon>Mariprofundus</taxon>
    </lineage>
</organism>
<proteinExistence type="predicted"/>
<dbReference type="EMBL" id="CP018799">
    <property type="protein sequence ID" value="ATX80745.1"/>
    <property type="molecule type" value="Genomic_DNA"/>
</dbReference>
<name>A0A2K8L0B8_MARES</name>
<sequence>MVLYSDFKNDSLSGLSPQQQLYNLNDNNFLMALTDF</sequence>
<reference evidence="1 2" key="1">
    <citation type="submission" date="2016-12" db="EMBL/GenBank/DDBJ databases">
        <title>Isolation and genomic insights into novel planktonic Zetaproteobacteria from stratified waters of the Chesapeake Bay.</title>
        <authorList>
            <person name="McAllister S.M."/>
            <person name="Kato S."/>
            <person name="Chan C.S."/>
            <person name="Chiu B.K."/>
            <person name="Field E.K."/>
        </authorList>
    </citation>
    <scope>NUCLEOTIDE SEQUENCE [LARGE SCALE GENOMIC DNA]</scope>
    <source>
        <strain evidence="1 2">CP-5</strain>
    </source>
</reference>
<keyword evidence="2" id="KW-1185">Reference proteome</keyword>
<dbReference type="AlphaFoldDB" id="A0A2K8L0B8"/>
<evidence type="ECO:0000313" key="1">
    <source>
        <dbReference type="EMBL" id="ATX80745.1"/>
    </source>
</evidence>
<dbReference type="Proteomes" id="UP000231701">
    <property type="component" value="Chromosome"/>
</dbReference>
<gene>
    <name evidence="1" type="ORF">Ga0123461_2344</name>
</gene>
<protein>
    <submittedName>
        <fullName evidence="1">Uncharacterized protein</fullName>
    </submittedName>
</protein>
<evidence type="ECO:0000313" key="2">
    <source>
        <dbReference type="Proteomes" id="UP000231701"/>
    </source>
</evidence>